<protein>
    <submittedName>
        <fullName evidence="2">Protein pelota homolog</fullName>
    </submittedName>
</protein>
<evidence type="ECO:0000313" key="2">
    <source>
        <dbReference type="WBParaSite" id="ES5_v2.g13783.t1"/>
    </source>
</evidence>
<dbReference type="WBParaSite" id="ES5_v2.g13783.t1">
    <property type="protein sequence ID" value="ES5_v2.g13783.t1"/>
    <property type="gene ID" value="ES5_v2.g13783"/>
</dbReference>
<proteinExistence type="predicted"/>
<evidence type="ECO:0000313" key="1">
    <source>
        <dbReference type="Proteomes" id="UP000887579"/>
    </source>
</evidence>
<reference evidence="2" key="1">
    <citation type="submission" date="2022-11" db="UniProtKB">
        <authorList>
            <consortium name="WormBaseParasite"/>
        </authorList>
    </citation>
    <scope>IDENTIFICATION</scope>
</reference>
<dbReference type="Proteomes" id="UP000887579">
    <property type="component" value="Unplaced"/>
</dbReference>
<accession>A0AC34FA87</accession>
<name>A0AC34FA87_9BILA</name>
<sequence length="409" mass="46132">MKQIYRHIEKDGSGIVKLMCEEPEDMWHLFNIVRLGDKVRAKTLRKVQNESATGSKTSQRITLTLEVDIEGIDFDPTACSLHLKGRNVLENEHVKLGAYHTLDLDVNRPFTLKKPVWDIIDIQRLEESLDKSRNADVAAVIMHEGLANICVLTSTMTIVKAKIDMPVARKRKGFAGQHDKAVIRFLDAVAQAFLRHVNMEIVKCVIIASRGFLRDQFYTHLLAVAEKQNKKFSGTDQAKFIVVHSSSGFKHALKEVLADPTIAARLADTKAQAEVKALNQFMELLNADSSRAFYGFKHVLMANEKFAIDTLMVSDALFRSHDILQRRQYVELVESVRNQGGNVLIFSSMHVSGEQLNQITGVAAILRFPLPEIENEEMDDDEQIESLEIPERALEEVHIDDGDDEPFDG</sequence>
<organism evidence="1 2">
    <name type="scientific">Panagrolaimus sp. ES5</name>
    <dbReference type="NCBI Taxonomy" id="591445"/>
    <lineage>
        <taxon>Eukaryota</taxon>
        <taxon>Metazoa</taxon>
        <taxon>Ecdysozoa</taxon>
        <taxon>Nematoda</taxon>
        <taxon>Chromadorea</taxon>
        <taxon>Rhabditida</taxon>
        <taxon>Tylenchina</taxon>
        <taxon>Panagrolaimomorpha</taxon>
        <taxon>Panagrolaimoidea</taxon>
        <taxon>Panagrolaimidae</taxon>
        <taxon>Panagrolaimus</taxon>
    </lineage>
</organism>